<evidence type="ECO:0008006" key="5">
    <source>
        <dbReference type="Google" id="ProtNLM"/>
    </source>
</evidence>
<sequence length="434" mass="45921">MRGLSGGGGSAVDIILKVSLIVCSFLAFLSLAIALSSGMSENYLEELSVINFNTSTLGKNLIQVPDTRGDAKDGCGRAERAIDGVSDDAGGFFGDAESFLGSGGAMDATEDACNEGTENDKRAGWLPAASVDEAEGSVAEAIGIQEYYSLHIGVLCSGRYDPHFNEAGAKPDIRECTQKFNTGQTDLSRKLDEELGAGPFQLGLSELRLSTRLREALDLLPRVLTAMTFFYFLAVLALAAGFLFSAATLVFEYALHDMQGLALLGSLGFTGFGWFVSATGAIGITAVAEQVKNVVNEEGATFGMSAATSPELYFLLWASLVLATAALAMLFLVWFRMQDDTDAAYVEPVDAEKDIWDDAADPHGFYPEPVEGSPRPNSFGTPPLPERGRVTNLTGAAVRRTAAGGSTSLHPSSSPLLFGSSLQRKTPPLLAIPL</sequence>
<dbReference type="OrthoDB" id="4159154at2759"/>
<feature type="transmembrane region" description="Helical" evidence="2">
    <location>
        <begin position="312"/>
        <end position="335"/>
    </location>
</feature>
<feature type="transmembrane region" description="Helical" evidence="2">
    <location>
        <begin position="229"/>
        <end position="251"/>
    </location>
</feature>
<name>A0A175W5R5_9PEZI</name>
<dbReference type="GO" id="GO:0051285">
    <property type="term" value="C:cell cortex of cell tip"/>
    <property type="evidence" value="ECO:0007669"/>
    <property type="project" value="TreeGrafter"/>
</dbReference>
<comment type="caution">
    <text evidence="3">The sequence shown here is derived from an EMBL/GenBank/DDBJ whole genome shotgun (WGS) entry which is preliminary data.</text>
</comment>
<dbReference type="VEuPathDB" id="FungiDB:MMYC01_204033"/>
<proteinExistence type="predicted"/>
<gene>
    <name evidence="3" type="ORF">MMYC01_204033</name>
</gene>
<evidence type="ECO:0000313" key="4">
    <source>
        <dbReference type="Proteomes" id="UP000078237"/>
    </source>
</evidence>
<feature type="transmembrane region" description="Helical" evidence="2">
    <location>
        <begin position="14"/>
        <end position="35"/>
    </location>
</feature>
<protein>
    <recommendedName>
        <fullName evidence="5">SUR7 family protein pun1</fullName>
    </recommendedName>
</protein>
<reference evidence="3 4" key="1">
    <citation type="journal article" date="2016" name="Genome Announc.">
        <title>Genome Sequence of Madurella mycetomatis mm55, Isolated from a Human Mycetoma Case in Sudan.</title>
        <authorList>
            <person name="Smit S."/>
            <person name="Derks M.F."/>
            <person name="Bervoets S."/>
            <person name="Fahal A."/>
            <person name="van Leeuwen W."/>
            <person name="van Belkum A."/>
            <person name="van de Sande W.W."/>
        </authorList>
    </citation>
    <scope>NUCLEOTIDE SEQUENCE [LARGE SCALE GENOMIC DNA]</scope>
    <source>
        <strain evidence="4">mm55</strain>
    </source>
</reference>
<dbReference type="GO" id="GO:0005886">
    <property type="term" value="C:plasma membrane"/>
    <property type="evidence" value="ECO:0007669"/>
    <property type="project" value="InterPro"/>
</dbReference>
<accession>A0A175W5R5</accession>
<dbReference type="PANTHER" id="PTHR28019">
    <property type="entry name" value="CELL MEMBRANE PROTEIN YLR413W-RELATED"/>
    <property type="match status" value="1"/>
</dbReference>
<dbReference type="PANTHER" id="PTHR28019:SF7">
    <property type="entry name" value="SUR7 PROTEIN"/>
    <property type="match status" value="1"/>
</dbReference>
<feature type="transmembrane region" description="Helical" evidence="2">
    <location>
        <begin position="271"/>
        <end position="291"/>
    </location>
</feature>
<keyword evidence="4" id="KW-1185">Reference proteome</keyword>
<dbReference type="EMBL" id="LCTW02000106">
    <property type="protein sequence ID" value="KXX78839.1"/>
    <property type="molecule type" value="Genomic_DNA"/>
</dbReference>
<organism evidence="3 4">
    <name type="scientific">Madurella mycetomatis</name>
    <dbReference type="NCBI Taxonomy" id="100816"/>
    <lineage>
        <taxon>Eukaryota</taxon>
        <taxon>Fungi</taxon>
        <taxon>Dikarya</taxon>
        <taxon>Ascomycota</taxon>
        <taxon>Pezizomycotina</taxon>
        <taxon>Sordariomycetes</taxon>
        <taxon>Sordariomycetidae</taxon>
        <taxon>Sordariales</taxon>
        <taxon>Sordariales incertae sedis</taxon>
        <taxon>Madurella</taxon>
    </lineage>
</organism>
<dbReference type="GO" id="GO:0031505">
    <property type="term" value="P:fungal-type cell wall organization"/>
    <property type="evidence" value="ECO:0007669"/>
    <property type="project" value="TreeGrafter"/>
</dbReference>
<dbReference type="Pfam" id="PF06687">
    <property type="entry name" value="SUR7"/>
    <property type="match status" value="1"/>
</dbReference>
<dbReference type="InterPro" id="IPR052413">
    <property type="entry name" value="SUR7_domain"/>
</dbReference>
<evidence type="ECO:0000313" key="3">
    <source>
        <dbReference type="EMBL" id="KXX78839.1"/>
    </source>
</evidence>
<dbReference type="STRING" id="100816.A0A175W5R5"/>
<keyword evidence="2" id="KW-0472">Membrane</keyword>
<evidence type="ECO:0000256" key="1">
    <source>
        <dbReference type="SAM" id="MobiDB-lite"/>
    </source>
</evidence>
<keyword evidence="2" id="KW-0812">Transmembrane</keyword>
<dbReference type="InterPro" id="IPR009571">
    <property type="entry name" value="SUR7/Rim9-like_fungi"/>
</dbReference>
<keyword evidence="2" id="KW-1133">Transmembrane helix</keyword>
<dbReference type="Proteomes" id="UP000078237">
    <property type="component" value="Unassembled WGS sequence"/>
</dbReference>
<dbReference type="AlphaFoldDB" id="A0A175W5R5"/>
<evidence type="ECO:0000256" key="2">
    <source>
        <dbReference type="SAM" id="Phobius"/>
    </source>
</evidence>
<feature type="region of interest" description="Disordered" evidence="1">
    <location>
        <begin position="401"/>
        <end position="420"/>
    </location>
</feature>
<feature type="region of interest" description="Disordered" evidence="1">
    <location>
        <begin position="365"/>
        <end position="390"/>
    </location>
</feature>